<keyword evidence="1" id="KW-0645">Protease</keyword>
<proteinExistence type="predicted"/>
<dbReference type="Proteomes" id="UP000277256">
    <property type="component" value="Unassembled WGS sequence"/>
</dbReference>
<dbReference type="EMBL" id="RSEB01000001">
    <property type="protein sequence ID" value="RRS01234.1"/>
    <property type="molecule type" value="Genomic_DNA"/>
</dbReference>
<dbReference type="Pfam" id="PF13365">
    <property type="entry name" value="Trypsin_2"/>
    <property type="match status" value="1"/>
</dbReference>
<dbReference type="SUPFAM" id="SSF48452">
    <property type="entry name" value="TPR-like"/>
    <property type="match status" value="1"/>
</dbReference>
<dbReference type="GO" id="GO:0006508">
    <property type="term" value="P:proteolysis"/>
    <property type="evidence" value="ECO:0007669"/>
    <property type="project" value="UniProtKB-KW"/>
</dbReference>
<gene>
    <name evidence="1" type="ORF">EIW28_00150</name>
</gene>
<dbReference type="RefSeq" id="WP_125245713.1">
    <property type="nucleotide sequence ID" value="NZ_RSEB01000001.1"/>
</dbReference>
<reference evidence="1 2" key="1">
    <citation type="submission" date="2018-12" db="EMBL/GenBank/DDBJ databases">
        <title>Glycomyces sp. YIM 121974 draft genome.</title>
        <authorList>
            <person name="Li Q."/>
        </authorList>
    </citation>
    <scope>NUCLEOTIDE SEQUENCE [LARGE SCALE GENOMIC DNA]</scope>
    <source>
        <strain evidence="1 2">YIM 121974</strain>
    </source>
</reference>
<dbReference type="SUPFAM" id="SSF50494">
    <property type="entry name" value="Trypsin-like serine proteases"/>
    <property type="match status" value="1"/>
</dbReference>
<name>A0A426V2U9_9ACTN</name>
<organism evidence="1 2">
    <name type="scientific">Glycomyces terrestris</name>
    <dbReference type="NCBI Taxonomy" id="2493553"/>
    <lineage>
        <taxon>Bacteria</taxon>
        <taxon>Bacillati</taxon>
        <taxon>Actinomycetota</taxon>
        <taxon>Actinomycetes</taxon>
        <taxon>Glycomycetales</taxon>
        <taxon>Glycomycetaceae</taxon>
        <taxon>Glycomyces</taxon>
    </lineage>
</organism>
<dbReference type="SUPFAM" id="SSF52540">
    <property type="entry name" value="P-loop containing nucleoside triphosphate hydrolases"/>
    <property type="match status" value="1"/>
</dbReference>
<dbReference type="OrthoDB" id="3218567at2"/>
<dbReference type="InterPro" id="IPR009003">
    <property type="entry name" value="Peptidase_S1_PA"/>
</dbReference>
<evidence type="ECO:0000313" key="2">
    <source>
        <dbReference type="Proteomes" id="UP000277256"/>
    </source>
</evidence>
<comment type="caution">
    <text evidence="1">The sequence shown here is derived from an EMBL/GenBank/DDBJ whole genome shotgun (WGS) entry which is preliminary data.</text>
</comment>
<dbReference type="InterPro" id="IPR011990">
    <property type="entry name" value="TPR-like_helical_dom_sf"/>
</dbReference>
<keyword evidence="1" id="KW-0378">Hydrolase</keyword>
<dbReference type="GO" id="GO:0008233">
    <property type="term" value="F:peptidase activity"/>
    <property type="evidence" value="ECO:0007669"/>
    <property type="project" value="UniProtKB-KW"/>
</dbReference>
<sequence>MQEAQVVQVRHVEGGDVRTFGTGYLIAPRLVLTSAHLMPEGPATVRIAVPDSGASADGVVRWRRRDDTVDAALVEIPADRDWTPPATLRGGFEHRPQRWGRCVTGTGEVAVTAMGFPRQQRLRGADGPVRARERLTGRIRPHGGTGNVEILDEAGLLAVDTAGLGGPATTTAWSGMSGAAVFLDGEDLLLGVVQDDRRPSHGTRLKITRSEDLLADPGFRDAVREATATPPQLEAAEFTLLLKPAPPEPAGSLSMLLRADAEVVPFRGRETALAELERWCLDPQGPLPSVRVLTGQGGQGKSRLARELAARMRARGWVAGEVVREPAGLPLLRTVQHPLLLVVDYAETRPDQVRALLEHTGRLRQPVRLLLLARAIGSWKTRMDGYREIRLPALSVADTDLERDFRDAAQALARRLPDVLGSDVDWREAAAALPPPRLGRSRGGETALTVQMHALAALLHELPARSRDGLAPEAVVLRDEMHHWIRTAVQPRHLGPLGHDEDLLAQAVAAQALCPARDRREAEATVARLLPDENPALIGSLVTCLRELYPRPDDRYWGRLEPDLLAEFHASAEVLHDPRLLERLFSRAPDHQRAQTLTVLARAAVAHANADRTDEARLLVDRLREALRTVPADAPLTAAMLRTHSDALPERSHLLRDYALEVARELDRRSAGADDADRAWALQNLAERHLAVGHWPEARRAAEAAAALRERLAADGTAPHRTALANALLVLSRAQFQDERTADAHRSGTRALDLFRALADQDGPDPELREHGLVRALINQARVVWRLDPESIPFDQVAQSTKYTDEAVRRARALRDAHPDLDPLLLADALAEHGTTQSRLDQRREALALSEEAVANATRLQRENPDACTADLARARMLLAIDQSAASGPRSTVIALLESSIALLRPLARDLPAVYLPYLTQALHNLAWEHLDDGDRDAAAAAVGEAVDLRRRHVRAPGDMGELLLAQSLYLLAEVRAAAGDHGAAADLNEEALAIFARAGQPLSAMGLRSQSEIALALADHLLELDRPEDALAAQNQALAIRDRLNAYAPSLYSQAYAEALGQNLDLYWRHGRPIARRIKLRQLIAHHRRMPLDTAERRRYLAFCLHDLGTAYAALNTRTAVDRAVDALREAYAIHVDLADDGTGFEHYLADTCAQLAAALIRAGRHREAARIAAHEVRLRRNPTDADRPDREHALFLALARSAEAHALAGDDAAAWRTALEAERTLAGIADLSVYDTAFCHRRLARVLSLSGRGSLARTARAVGPAQAAVRIFRDLADRDRGNAQNHADLRAAVELLGTVLDRVGRGDLAADVQLRRGALQ</sequence>
<dbReference type="InterPro" id="IPR027417">
    <property type="entry name" value="P-loop_NTPase"/>
</dbReference>
<protein>
    <submittedName>
        <fullName evidence="1">Serine protease</fullName>
    </submittedName>
</protein>
<keyword evidence="2" id="KW-1185">Reference proteome</keyword>
<accession>A0A426V2U9</accession>
<dbReference type="Gene3D" id="1.25.40.10">
    <property type="entry name" value="Tetratricopeptide repeat domain"/>
    <property type="match status" value="2"/>
</dbReference>
<evidence type="ECO:0000313" key="1">
    <source>
        <dbReference type="EMBL" id="RRS01234.1"/>
    </source>
</evidence>